<dbReference type="InterPro" id="IPR012338">
    <property type="entry name" value="Beta-lactam/transpept-like"/>
</dbReference>
<feature type="compositionally biased region" description="Polar residues" evidence="1">
    <location>
        <begin position="1"/>
        <end position="17"/>
    </location>
</feature>
<feature type="region of interest" description="Disordered" evidence="1">
    <location>
        <begin position="1"/>
        <end position="21"/>
    </location>
</feature>
<dbReference type="Pfam" id="PF00144">
    <property type="entry name" value="Beta-lactamase"/>
    <property type="match status" value="1"/>
</dbReference>
<organism evidence="3 4">
    <name type="scientific">Gordonia jinhuaensis</name>
    <dbReference type="NCBI Taxonomy" id="1517702"/>
    <lineage>
        <taxon>Bacteria</taxon>
        <taxon>Bacillati</taxon>
        <taxon>Actinomycetota</taxon>
        <taxon>Actinomycetes</taxon>
        <taxon>Mycobacteriales</taxon>
        <taxon>Gordoniaceae</taxon>
        <taxon>Gordonia</taxon>
    </lineage>
</organism>
<dbReference type="InterPro" id="IPR052907">
    <property type="entry name" value="Beta-lactamase/esterase"/>
</dbReference>
<dbReference type="AlphaFoldDB" id="A0A916WV82"/>
<dbReference type="PANTHER" id="PTHR43319:SF3">
    <property type="entry name" value="BETA-LACTAMASE-RELATED DOMAIN-CONTAINING PROTEIN"/>
    <property type="match status" value="1"/>
</dbReference>
<evidence type="ECO:0000313" key="4">
    <source>
        <dbReference type="Proteomes" id="UP000621454"/>
    </source>
</evidence>
<dbReference type="EMBL" id="BMGC01000018">
    <property type="protein sequence ID" value="GGB36648.1"/>
    <property type="molecule type" value="Genomic_DNA"/>
</dbReference>
<protein>
    <submittedName>
        <fullName evidence="3">EstA family serine hydrolase</fullName>
    </submittedName>
</protein>
<feature type="domain" description="Beta-lactamase-related" evidence="2">
    <location>
        <begin position="36"/>
        <end position="378"/>
    </location>
</feature>
<keyword evidence="4" id="KW-1185">Reference proteome</keyword>
<evidence type="ECO:0000259" key="2">
    <source>
        <dbReference type="Pfam" id="PF00144"/>
    </source>
</evidence>
<comment type="caution">
    <text evidence="3">The sequence shown here is derived from an EMBL/GenBank/DDBJ whole genome shotgun (WGS) entry which is preliminary data.</text>
</comment>
<dbReference type="SUPFAM" id="SSF56601">
    <property type="entry name" value="beta-lactamase/transpeptidase-like"/>
    <property type="match status" value="1"/>
</dbReference>
<evidence type="ECO:0000256" key="1">
    <source>
        <dbReference type="SAM" id="MobiDB-lite"/>
    </source>
</evidence>
<evidence type="ECO:0000313" key="3">
    <source>
        <dbReference type="EMBL" id="GGB36648.1"/>
    </source>
</evidence>
<reference evidence="3" key="2">
    <citation type="submission" date="2020-09" db="EMBL/GenBank/DDBJ databases">
        <authorList>
            <person name="Sun Q."/>
            <person name="Zhou Y."/>
        </authorList>
    </citation>
    <scope>NUCLEOTIDE SEQUENCE</scope>
    <source>
        <strain evidence="3">CGMCC 1.12827</strain>
    </source>
</reference>
<sequence>MQAMTDTQDTGVQSAQNRGAEIQGTCDPHFTALREVLRANVESGADLGASVAVTVDGRPLVDIWGGWADTDHTTAWGRDTLTNVWSCSKTVTALAVLILIDRGRIDPYAPVATYWPEFAANGKDDVAVRHLLSHTSGVAGWQEPITQEQVYDLPFACARLAEQAPWWTPGTASGYQAMNHGHLLGEVVRRVDGRGLGTFVAEEITGPLGADFRFGVARADYGRVANVVAPPPRSIDVTKLDPESPAVKTFGNPVADATVSWTDGWRAAEIGAANGHSNARALARIQSVLACGGSVDGVRLLSPDTIDLVFTEQSNGVDRVLGAPIRFGMGFGLPTPASVPFVPERRICFWGGWGGSQIIIDTELRATISYTMNRMGSGLLGSDRSAQYVATAFEALESL</sequence>
<dbReference type="InterPro" id="IPR001466">
    <property type="entry name" value="Beta-lactam-related"/>
</dbReference>
<proteinExistence type="predicted"/>
<dbReference type="PANTHER" id="PTHR43319">
    <property type="entry name" value="BETA-LACTAMASE-RELATED"/>
    <property type="match status" value="1"/>
</dbReference>
<gene>
    <name evidence="3" type="ORF">GCM10011489_25710</name>
</gene>
<keyword evidence="3" id="KW-0378">Hydrolase</keyword>
<reference evidence="3" key="1">
    <citation type="journal article" date="2014" name="Int. J. Syst. Evol. Microbiol.">
        <title>Complete genome sequence of Corynebacterium casei LMG S-19264T (=DSM 44701T), isolated from a smear-ripened cheese.</title>
        <authorList>
            <consortium name="US DOE Joint Genome Institute (JGI-PGF)"/>
            <person name="Walter F."/>
            <person name="Albersmeier A."/>
            <person name="Kalinowski J."/>
            <person name="Ruckert C."/>
        </authorList>
    </citation>
    <scope>NUCLEOTIDE SEQUENCE</scope>
    <source>
        <strain evidence="3">CGMCC 1.12827</strain>
    </source>
</reference>
<name>A0A916WV82_9ACTN</name>
<dbReference type="GO" id="GO:0016787">
    <property type="term" value="F:hydrolase activity"/>
    <property type="evidence" value="ECO:0007669"/>
    <property type="project" value="UniProtKB-KW"/>
</dbReference>
<dbReference type="Gene3D" id="3.40.710.10">
    <property type="entry name" value="DD-peptidase/beta-lactamase superfamily"/>
    <property type="match status" value="1"/>
</dbReference>
<accession>A0A916WV82</accession>
<dbReference type="Proteomes" id="UP000621454">
    <property type="component" value="Unassembled WGS sequence"/>
</dbReference>